<reference evidence="1" key="2">
    <citation type="journal article" date="2024" name="Environ. Microbiol.">
        <title>Genome analysis and description of Tunturibacter gen. nov. expands the diversity of Terriglobia in tundra soils.</title>
        <authorList>
            <person name="Messyasz A."/>
            <person name="Mannisto M.K."/>
            <person name="Kerkhof L.J."/>
            <person name="Haggblom M.M."/>
        </authorList>
    </citation>
    <scope>NUCLEOTIDE SEQUENCE</scope>
    <source>
        <strain evidence="1">M8UP39</strain>
    </source>
</reference>
<evidence type="ECO:0000313" key="1">
    <source>
        <dbReference type="EMBL" id="XCB22015.1"/>
    </source>
</evidence>
<reference evidence="1" key="1">
    <citation type="submission" date="2023-08" db="EMBL/GenBank/DDBJ databases">
        <authorList>
            <person name="Messyasz A."/>
            <person name="Mannisto M.K."/>
            <person name="Kerkhof L.J."/>
            <person name="Haggblom M."/>
        </authorList>
    </citation>
    <scope>NUCLEOTIDE SEQUENCE</scope>
    <source>
        <strain evidence="1">M8UP39</strain>
    </source>
</reference>
<dbReference type="EMBL" id="CP132938">
    <property type="protein sequence ID" value="XCB22015.1"/>
    <property type="molecule type" value="Genomic_DNA"/>
</dbReference>
<dbReference type="KEGG" id="tgi:RBB81_20920"/>
<evidence type="ECO:0008006" key="2">
    <source>
        <dbReference type="Google" id="ProtNLM"/>
    </source>
</evidence>
<proteinExistence type="predicted"/>
<organism evidence="1">
    <name type="scientific">Tunturiibacter gelidiferens</name>
    <dbReference type="NCBI Taxonomy" id="3069689"/>
    <lineage>
        <taxon>Bacteria</taxon>
        <taxon>Pseudomonadati</taxon>
        <taxon>Acidobacteriota</taxon>
        <taxon>Terriglobia</taxon>
        <taxon>Terriglobales</taxon>
        <taxon>Acidobacteriaceae</taxon>
        <taxon>Tunturiibacter</taxon>
    </lineage>
</organism>
<dbReference type="RefSeq" id="WP_353072008.1">
    <property type="nucleotide sequence ID" value="NZ_CP132938.1"/>
</dbReference>
<dbReference type="InterPro" id="IPR038296">
    <property type="entry name" value="ParD_sf"/>
</dbReference>
<sequence>MDIHLRPELEEQIRQDIQRGPYQTVDEFVERAVSLLHEQEAWFASNHSEIAEIIEDGWNAAEQGELAGDREVRAHMQAKKHAWTERQR</sequence>
<accession>A0AAU7Z012</accession>
<name>A0AAU7Z012_9BACT</name>
<dbReference type="Gene3D" id="6.10.10.120">
    <property type="entry name" value="Antitoxin ParD1-like"/>
    <property type="match status" value="1"/>
</dbReference>
<gene>
    <name evidence="1" type="ORF">RBB81_20920</name>
</gene>
<protein>
    <recommendedName>
        <fullName evidence="2">Type II toxin-antitoxin system ParD family antitoxin</fullName>
    </recommendedName>
</protein>
<dbReference type="AlphaFoldDB" id="A0AAU7Z012"/>